<dbReference type="RefSeq" id="XP_011017167.1">
    <property type="nucleotide sequence ID" value="XM_011018865.1"/>
</dbReference>
<dbReference type="SUPFAM" id="SSF53756">
    <property type="entry name" value="UDP-Glycosyltransferase/glycogen phosphorylase"/>
    <property type="match status" value="1"/>
</dbReference>
<dbReference type="EC" id="2.4.1.-" evidence="7"/>
<evidence type="ECO:0000256" key="2">
    <source>
        <dbReference type="ARBA" id="ARBA00009995"/>
    </source>
</evidence>
<dbReference type="InterPro" id="IPR035595">
    <property type="entry name" value="UDP_glycos_trans_CS"/>
</dbReference>
<dbReference type="GeneID" id="105120604"/>
<dbReference type="Proteomes" id="UP000694918">
    <property type="component" value="Unplaced"/>
</dbReference>
<comment type="similarity">
    <text evidence="2 6">Belongs to the UDP-glycosyltransferase family.</text>
</comment>
<evidence type="ECO:0000256" key="4">
    <source>
        <dbReference type="ARBA" id="ARBA00022679"/>
    </source>
</evidence>
<dbReference type="GO" id="GO:0047213">
    <property type="term" value="F:anthocyanidin 3-O-glucosyltransferase activity"/>
    <property type="evidence" value="ECO:0007669"/>
    <property type="project" value="UniProtKB-EC"/>
</dbReference>
<dbReference type="Pfam" id="PF26168">
    <property type="entry name" value="Glyco_transf_N"/>
    <property type="match status" value="1"/>
</dbReference>
<dbReference type="InterPro" id="IPR058980">
    <property type="entry name" value="Glyco_transf_N"/>
</dbReference>
<evidence type="ECO:0000256" key="5">
    <source>
        <dbReference type="ARBA" id="ARBA00047606"/>
    </source>
</evidence>
<dbReference type="PANTHER" id="PTHR48047:SF45">
    <property type="entry name" value="SCOPOLETIN GLUCOSYLTRANSFERASE-LIKE"/>
    <property type="match status" value="1"/>
</dbReference>
<evidence type="ECO:0000256" key="1">
    <source>
        <dbReference type="ARBA" id="ARBA00004935"/>
    </source>
</evidence>
<evidence type="ECO:0000259" key="8">
    <source>
        <dbReference type="Pfam" id="PF26168"/>
    </source>
</evidence>
<comment type="pathway">
    <text evidence="1">Pigment biosynthesis; anthocyanin biosynthesis.</text>
</comment>
<keyword evidence="9" id="KW-1185">Reference proteome</keyword>
<feature type="domain" description="Glycosyltransferase N-terminal" evidence="8">
    <location>
        <begin position="67"/>
        <end position="307"/>
    </location>
</feature>
<dbReference type="PROSITE" id="PS00375">
    <property type="entry name" value="UDPGT"/>
    <property type="match status" value="1"/>
</dbReference>
<gene>
    <name evidence="10" type="primary">LOC105120604</name>
</gene>
<accession>A0AAJ6TT67</accession>
<dbReference type="Pfam" id="PF00201">
    <property type="entry name" value="UDPGT"/>
    <property type="match status" value="1"/>
</dbReference>
<evidence type="ECO:0000256" key="7">
    <source>
        <dbReference type="RuleBase" id="RU362057"/>
    </source>
</evidence>
<dbReference type="FunFam" id="3.40.50.2000:FF:000071">
    <property type="entry name" value="Glycosyltransferase"/>
    <property type="match status" value="1"/>
</dbReference>
<keyword evidence="4 6" id="KW-0808">Transferase</keyword>
<dbReference type="InterPro" id="IPR002213">
    <property type="entry name" value="UDP_glucos_trans"/>
</dbReference>
<dbReference type="AlphaFoldDB" id="A0AAJ6TT67"/>
<evidence type="ECO:0000256" key="6">
    <source>
        <dbReference type="RuleBase" id="RU003718"/>
    </source>
</evidence>
<dbReference type="CDD" id="cd03784">
    <property type="entry name" value="GT1_Gtf-like"/>
    <property type="match status" value="1"/>
</dbReference>
<evidence type="ECO:0000313" key="9">
    <source>
        <dbReference type="Proteomes" id="UP000694918"/>
    </source>
</evidence>
<evidence type="ECO:0000256" key="3">
    <source>
        <dbReference type="ARBA" id="ARBA00022676"/>
    </source>
</evidence>
<protein>
    <recommendedName>
        <fullName evidence="7">Glycosyltransferase</fullName>
        <ecNumber evidence="7">2.4.1.-</ecNumber>
    </recommendedName>
</protein>
<name>A0AAJ6TT67_POPEU</name>
<dbReference type="FunFam" id="3.40.50.2000:FF:000063">
    <property type="entry name" value="Glycosyltransferase"/>
    <property type="match status" value="1"/>
</dbReference>
<keyword evidence="3 6" id="KW-0328">Glycosyltransferase</keyword>
<dbReference type="KEGG" id="peu:105120604"/>
<evidence type="ECO:0000313" key="10">
    <source>
        <dbReference type="RefSeq" id="XP_011017167.1"/>
    </source>
</evidence>
<proteinExistence type="inferred from homology"/>
<comment type="catalytic activity">
    <reaction evidence="5">
        <text>an anthocyanidin + UDP-alpha-D-glucose + H(+) = an anthocyanidin 3-O-beta-D-glucoside + UDP</text>
        <dbReference type="Rhea" id="RHEA:20093"/>
        <dbReference type="ChEBI" id="CHEBI:15378"/>
        <dbReference type="ChEBI" id="CHEBI:16307"/>
        <dbReference type="ChEBI" id="CHEBI:58223"/>
        <dbReference type="ChEBI" id="CHEBI:58885"/>
        <dbReference type="ChEBI" id="CHEBI:143576"/>
        <dbReference type="EC" id="2.4.1.115"/>
    </reaction>
</comment>
<dbReference type="Gene3D" id="3.40.50.2000">
    <property type="entry name" value="Glycogen Phosphorylase B"/>
    <property type="match status" value="2"/>
</dbReference>
<organism evidence="9 10">
    <name type="scientific">Populus euphratica</name>
    <name type="common">Euphrates poplar</name>
    <dbReference type="NCBI Taxonomy" id="75702"/>
    <lineage>
        <taxon>Eukaryota</taxon>
        <taxon>Viridiplantae</taxon>
        <taxon>Streptophyta</taxon>
        <taxon>Embryophyta</taxon>
        <taxon>Tracheophyta</taxon>
        <taxon>Spermatophyta</taxon>
        <taxon>Magnoliopsida</taxon>
        <taxon>eudicotyledons</taxon>
        <taxon>Gunneridae</taxon>
        <taxon>Pentapetalae</taxon>
        <taxon>rosids</taxon>
        <taxon>fabids</taxon>
        <taxon>Malpighiales</taxon>
        <taxon>Salicaceae</taxon>
        <taxon>Saliceae</taxon>
        <taxon>Populus</taxon>
    </lineage>
</organism>
<sequence length="561" mass="63340">MSKYQEHQNRTFREFLAHPTNKPKPVTNSQSFEFSNSLNYSNPSLPFTSPLARSLNSQSIMDSEEKQIHVMFLPYLAPGHMMPMVDMARLLAGNGLKVTIITTTTNAAQFKNAIDRDIKSGRQISLATVRFPSIEAGLPEGCENLSSTTTPEMTLKLFHGIELLQPHIKMILQKHRPDCIASDYLFPWTVDVAIELGIPRLAFNGSGFFNLCVANSIDCHRPHNNVTSETEQFVIPGLPDKVTITRSQLPDIVKGKNEVFSALFDKLKEAERKSFGVLMNSFYELEPAYADHFRKVTGIKAWHLGPVSLFNRNADDRLERGGKTSIRKHSCLDWLESKKPKSVLYICFGSLTRFSKTQISEIASALEESRHSFIWAVGKILKSDNEDKNLDRQQDWWLPEEYEDKFKESGKGLIIKGWAPQLLILEHPAIGGFLTHCGWNSILEGICAGLPMVTWPIFAEQFYNEKLITQVLKLGVPVGNETWKVWANEESPLINRHKIEKAVRTVMGDTDEAMEMRKQASRLAAFAKITIEEGGSSCNDLKALIEDIRTYKYATGRGESR</sequence>
<dbReference type="PANTHER" id="PTHR48047">
    <property type="entry name" value="GLYCOSYLTRANSFERASE"/>
    <property type="match status" value="1"/>
</dbReference>
<reference evidence="10" key="1">
    <citation type="submission" date="2025-08" db="UniProtKB">
        <authorList>
            <consortium name="RefSeq"/>
        </authorList>
    </citation>
    <scope>IDENTIFICATION</scope>
</reference>